<feature type="domain" description="OmpR/PhoB-type" evidence="6">
    <location>
        <begin position="1"/>
        <end position="92"/>
    </location>
</feature>
<reference evidence="7 8" key="1">
    <citation type="submission" date="2018-06" db="EMBL/GenBank/DDBJ databases">
        <title>Actinomadura craniellae sp. nov. isolated from marine sponge Craniella sp.</title>
        <authorList>
            <person name="Li L."/>
            <person name="Xu Q.H."/>
            <person name="Lin H.W."/>
            <person name="Lu Y.H."/>
        </authorList>
    </citation>
    <scope>NUCLEOTIDE SEQUENCE [LARGE SCALE GENOMIC DNA]</scope>
    <source>
        <strain evidence="7 8">LHW63021</strain>
    </source>
</reference>
<dbReference type="InterPro" id="IPR051677">
    <property type="entry name" value="AfsR-DnrI-RedD_regulator"/>
</dbReference>
<dbReference type="GO" id="GO:0000160">
    <property type="term" value="P:phosphorelay signal transduction system"/>
    <property type="evidence" value="ECO:0007669"/>
    <property type="project" value="InterPro"/>
</dbReference>
<feature type="DNA-binding region" description="OmpR/PhoB-type" evidence="5">
    <location>
        <begin position="1"/>
        <end position="92"/>
    </location>
</feature>
<dbReference type="SMART" id="SM01043">
    <property type="entry name" value="BTAD"/>
    <property type="match status" value="1"/>
</dbReference>
<keyword evidence="4" id="KW-0804">Transcription</keyword>
<dbReference type="Pfam" id="PF13191">
    <property type="entry name" value="AAA_16"/>
    <property type="match status" value="1"/>
</dbReference>
<organism evidence="7 8">
    <name type="scientific">Actinomadura craniellae</name>
    <dbReference type="NCBI Taxonomy" id="2231787"/>
    <lineage>
        <taxon>Bacteria</taxon>
        <taxon>Bacillati</taxon>
        <taxon>Actinomycetota</taxon>
        <taxon>Actinomycetes</taxon>
        <taxon>Streptosporangiales</taxon>
        <taxon>Thermomonosporaceae</taxon>
        <taxon>Actinomadura</taxon>
    </lineage>
</organism>
<dbReference type="Pfam" id="PF03704">
    <property type="entry name" value="BTAD"/>
    <property type="match status" value="1"/>
</dbReference>
<accession>A0A365H170</accession>
<dbReference type="InterPro" id="IPR041664">
    <property type="entry name" value="AAA_16"/>
</dbReference>
<dbReference type="RefSeq" id="WP_111870015.1">
    <property type="nucleotide sequence ID" value="NZ_QLYX01000011.1"/>
</dbReference>
<dbReference type="InterPro" id="IPR005158">
    <property type="entry name" value="BTAD"/>
</dbReference>
<dbReference type="SMART" id="SM00862">
    <property type="entry name" value="Trans_reg_C"/>
    <property type="match status" value="1"/>
</dbReference>
<dbReference type="Gene3D" id="3.40.50.300">
    <property type="entry name" value="P-loop containing nucleotide triphosphate hydrolases"/>
    <property type="match status" value="1"/>
</dbReference>
<dbReference type="PANTHER" id="PTHR35807:SF1">
    <property type="entry name" value="TRANSCRIPTIONAL REGULATOR REDD"/>
    <property type="match status" value="1"/>
</dbReference>
<dbReference type="GO" id="GO:0003677">
    <property type="term" value="F:DNA binding"/>
    <property type="evidence" value="ECO:0007669"/>
    <property type="project" value="UniProtKB-UniRule"/>
</dbReference>
<dbReference type="GO" id="GO:0006355">
    <property type="term" value="P:regulation of DNA-templated transcription"/>
    <property type="evidence" value="ECO:0007669"/>
    <property type="project" value="InterPro"/>
</dbReference>
<comment type="similarity">
    <text evidence="1">Belongs to the AfsR/DnrI/RedD regulatory family.</text>
</comment>
<dbReference type="PROSITE" id="PS51755">
    <property type="entry name" value="OMPR_PHOB"/>
    <property type="match status" value="1"/>
</dbReference>
<dbReference type="SUPFAM" id="SSF52540">
    <property type="entry name" value="P-loop containing nucleoside triphosphate hydrolases"/>
    <property type="match status" value="1"/>
</dbReference>
<dbReference type="Gene3D" id="1.25.40.10">
    <property type="entry name" value="Tetratricopeptide repeat domain"/>
    <property type="match status" value="3"/>
</dbReference>
<dbReference type="AlphaFoldDB" id="A0A365H170"/>
<evidence type="ECO:0000313" key="7">
    <source>
        <dbReference type="EMBL" id="RAY12827.1"/>
    </source>
</evidence>
<dbReference type="InterPro" id="IPR016032">
    <property type="entry name" value="Sig_transdc_resp-reg_C-effctor"/>
</dbReference>
<evidence type="ECO:0000256" key="3">
    <source>
        <dbReference type="ARBA" id="ARBA00023125"/>
    </source>
</evidence>
<evidence type="ECO:0000256" key="5">
    <source>
        <dbReference type="PROSITE-ProRule" id="PRU01091"/>
    </source>
</evidence>
<dbReference type="SUPFAM" id="SSF46894">
    <property type="entry name" value="C-terminal effector domain of the bipartite response regulators"/>
    <property type="match status" value="1"/>
</dbReference>
<comment type="caution">
    <text evidence="7">The sequence shown here is derived from an EMBL/GenBank/DDBJ whole genome shotgun (WGS) entry which is preliminary data.</text>
</comment>
<evidence type="ECO:0000259" key="6">
    <source>
        <dbReference type="PROSITE" id="PS51755"/>
    </source>
</evidence>
<dbReference type="InterPro" id="IPR001867">
    <property type="entry name" value="OmpR/PhoB-type_DNA-bd"/>
</dbReference>
<dbReference type="Gene3D" id="1.10.10.10">
    <property type="entry name" value="Winged helix-like DNA-binding domain superfamily/Winged helix DNA-binding domain"/>
    <property type="match status" value="2"/>
</dbReference>
<evidence type="ECO:0000256" key="2">
    <source>
        <dbReference type="ARBA" id="ARBA00023015"/>
    </source>
</evidence>
<dbReference type="Proteomes" id="UP000251891">
    <property type="component" value="Unassembled WGS sequence"/>
</dbReference>
<dbReference type="InterPro" id="IPR011990">
    <property type="entry name" value="TPR-like_helical_dom_sf"/>
</dbReference>
<keyword evidence="2" id="KW-0805">Transcription regulation</keyword>
<name>A0A365H170_9ACTN</name>
<dbReference type="InterPro" id="IPR036388">
    <property type="entry name" value="WH-like_DNA-bd_sf"/>
</dbReference>
<dbReference type="PANTHER" id="PTHR35807">
    <property type="entry name" value="TRANSCRIPTIONAL REGULATOR REDD-RELATED"/>
    <property type="match status" value="1"/>
</dbReference>
<evidence type="ECO:0000256" key="1">
    <source>
        <dbReference type="ARBA" id="ARBA00005820"/>
    </source>
</evidence>
<keyword evidence="8" id="KW-1185">Reference proteome</keyword>
<dbReference type="SUPFAM" id="SSF48452">
    <property type="entry name" value="TPR-like"/>
    <property type="match status" value="2"/>
</dbReference>
<dbReference type="InterPro" id="IPR027417">
    <property type="entry name" value="P-loop_NTPase"/>
</dbReference>
<evidence type="ECO:0000313" key="8">
    <source>
        <dbReference type="Proteomes" id="UP000251891"/>
    </source>
</evidence>
<keyword evidence="3 5" id="KW-0238">DNA-binding</keyword>
<dbReference type="CDD" id="cd15831">
    <property type="entry name" value="BTAD"/>
    <property type="match status" value="1"/>
</dbReference>
<proteinExistence type="inferred from homology"/>
<evidence type="ECO:0000256" key="4">
    <source>
        <dbReference type="ARBA" id="ARBA00023163"/>
    </source>
</evidence>
<protein>
    <recommendedName>
        <fullName evidence="6">OmpR/PhoB-type domain-containing protein</fullName>
    </recommendedName>
</protein>
<dbReference type="EMBL" id="QLYX01000011">
    <property type="protein sequence ID" value="RAY12827.1"/>
    <property type="molecule type" value="Genomic_DNA"/>
</dbReference>
<dbReference type="Pfam" id="PF00486">
    <property type="entry name" value="Trans_reg_C"/>
    <property type="match status" value="1"/>
</dbReference>
<gene>
    <name evidence="7" type="ORF">DPM19_22675</name>
</gene>
<dbReference type="OrthoDB" id="134712at2"/>
<sequence length="1149" mass="123170">MSVLVRLLGPVDVTVDDEVRPVPGLRRKAVLARLALRPGDVVGVDRLIDAVWDGEPPATAVNSLQSHVSYLRRLLGAPEAIVARPPGYVLGAPATDLRLAENLIERGRGVAEPAERLAVLERALGLWRGQPLADVAELSWFGREAERLERMRRAAEHAALECRLALGRHAELVPELEELTRGHRFDEDLHGQLMVALYRSGRQADALAVFRTLRGRLRDELGIDPSGPLRDLEAAVLRQDPGLDPVPVRAAGGGGAVLVERVEETGLIDRALDRTVHDGAGRILVFEGPAGIGKTSLLDHARKRAAAVGFTVIAARSTDLETDYAWGCAHQLFQRYAEADEVLSPAASGPVAGEYAIISALYRLTGDLAARNPLMIVIDDLHWADATSAQFLAYLATRLDALRAVLVIGIRPGHARIGRLTSAIAGLPHTTTRTLQPLSPAGCGELLARMTDSEPDAEVAGRYHALTRGNPFLLRELAQELGGDDPAPAEGSPSVTRYVVRQLRYLPPASLTAARALAVLGDEAGSGPLAQLAGVAPREALDALAPLVSGQLVTAEGIPVRFSFGHPLIRAAVYDAIPVAERTGLHLHAARLHAHDPIKAASHLLRVPPGLDAPDPVAVLGEAAELSLARGSVNGAVAFLRRILEEDLGDRRADMLTRLGMAEALVDSDRAIERLSEALAVQPDPERRAQISYFLASTLWLTSRPRDAARVCQASLERESGTSADARQALQGCVAMLSYGARNGSDLVALLDGYATQEIDDSLGGLALEAGLALHDTHQNRREAAERRALNVIEGDRLIGHPMAEPLLTCAWYALRPCDSPRMLASVETAIDHSRRTGSLRGLAPSHYFRAELMYTQGRLAEALDDARQASEISVYAMIGIGELFNADVLLKALVATGRTEEAAAVLGRVKAAQPPGVTSILYAHGEIAVHLARGDVRRAFEVALATRDDCRSRPLVNPLVTDWRAPLVRCLVSLGRVAEARDVAADLLAVATAWDTPRAVGRALRFAASAESGPRELELLDESIRLLDRTQANFERATSLHAFGDALRRAGHLQDARARLEAALELAAFCGAHPLERGVRAALRDLGGPEPAGAAALTPIERKVSELARDLSEREIAESLHLTPAAVREHLAAAQRKRPPAAEPSPLP</sequence>